<evidence type="ECO:0000256" key="1">
    <source>
        <dbReference type="SAM" id="MobiDB-lite"/>
    </source>
</evidence>
<name>A0ABV0TDI8_9TELE</name>
<reference evidence="2 3" key="1">
    <citation type="submission" date="2021-06" db="EMBL/GenBank/DDBJ databases">
        <authorList>
            <person name="Palmer J.M."/>
        </authorList>
    </citation>
    <scope>NUCLEOTIDE SEQUENCE [LARGE SCALE GENOMIC DNA]</scope>
    <source>
        <strain evidence="3">if_2019</strain>
        <tissue evidence="2">Muscle</tissue>
    </source>
</reference>
<feature type="compositionally biased region" description="Low complexity" evidence="1">
    <location>
        <begin position="202"/>
        <end position="219"/>
    </location>
</feature>
<protein>
    <submittedName>
        <fullName evidence="2">Uncharacterized protein</fullName>
    </submittedName>
</protein>
<feature type="region of interest" description="Disordered" evidence="1">
    <location>
        <begin position="154"/>
        <end position="227"/>
    </location>
</feature>
<dbReference type="Proteomes" id="UP001482620">
    <property type="component" value="Unassembled WGS sequence"/>
</dbReference>
<organism evidence="2 3">
    <name type="scientific">Ilyodon furcidens</name>
    <name type="common">goldbreast splitfin</name>
    <dbReference type="NCBI Taxonomy" id="33524"/>
    <lineage>
        <taxon>Eukaryota</taxon>
        <taxon>Metazoa</taxon>
        <taxon>Chordata</taxon>
        <taxon>Craniata</taxon>
        <taxon>Vertebrata</taxon>
        <taxon>Euteleostomi</taxon>
        <taxon>Actinopterygii</taxon>
        <taxon>Neopterygii</taxon>
        <taxon>Teleostei</taxon>
        <taxon>Neoteleostei</taxon>
        <taxon>Acanthomorphata</taxon>
        <taxon>Ovalentaria</taxon>
        <taxon>Atherinomorphae</taxon>
        <taxon>Cyprinodontiformes</taxon>
        <taxon>Goodeidae</taxon>
        <taxon>Ilyodon</taxon>
    </lineage>
</organism>
<gene>
    <name evidence="2" type="ORF">ILYODFUR_029442</name>
</gene>
<dbReference type="EMBL" id="JAHRIQ010027359">
    <property type="protein sequence ID" value="MEQ2230450.1"/>
    <property type="molecule type" value="Genomic_DNA"/>
</dbReference>
<evidence type="ECO:0000313" key="3">
    <source>
        <dbReference type="Proteomes" id="UP001482620"/>
    </source>
</evidence>
<keyword evidence="3" id="KW-1185">Reference proteome</keyword>
<accession>A0ABV0TDI8</accession>
<evidence type="ECO:0000313" key="2">
    <source>
        <dbReference type="EMBL" id="MEQ2230450.1"/>
    </source>
</evidence>
<sequence>MFLQMVCSIFLFYKKIEEAINKREIKLEGQKKVYQKDLQALKKHKACLQCWKEEAEKRQRKKYSKLMAGSQDDSKDICGRQDNCSISAPILENSTEKSEASIHVHNPPPYSTFATSKTPVNSSSVSHSLYPDVRALATLGAVVDQDLDTYVFTRSTENRQHPDSISSARPTASPQSATPADPQQQLSLKEESSEATSAELHSTSGSSVSLPGPSSSPPSMHTRQKTHGHTITAPMVEVMCPDGPHLVFRSCTSQDIDEFAKLLPDTAQSGEVLSTEFTAFCREYCPTGAEIRRILARKMASSDIAKIHDKLPDVNVRLRHEAWDNIANDTYKNAVFVLTDAIKKEFPKKINMTIIYTCKQKAEETTDAFIERVVTKYSGVQKPTDVGKESGVWETLVCDVVIKGLLSHVAQSFKATYVGWAEQPRLSDIRRYARHAQLMADKQKKIKKDKSEKELHLAAITMYQHVTKSGRERDQGR</sequence>
<comment type="caution">
    <text evidence="2">The sequence shown here is derived from an EMBL/GenBank/DDBJ whole genome shotgun (WGS) entry which is preliminary data.</text>
</comment>
<feature type="compositionally biased region" description="Polar residues" evidence="1">
    <location>
        <begin position="163"/>
        <end position="187"/>
    </location>
</feature>
<proteinExistence type="predicted"/>